<proteinExistence type="predicted"/>
<name>A0A481W4J7_9CAUD</name>
<protein>
    <submittedName>
        <fullName evidence="1">Uncharacterized protein</fullName>
    </submittedName>
</protein>
<gene>
    <name evidence="1" type="ORF">PSA21_163</name>
</gene>
<sequence>MEISDKQLLDALLAPATQLAPLSRLTNYKKMVEAIQMHPVAAKVWELPQVQAHHEAFQSECFQQGNKWTLSDIYHHVQLIVGIVFRELLPLVTLVYERDNGSRLLLGASDFSDDALGMVYSISSVREDGSNGESEYYRITGWGFINAVDIRKRSNYTMHGRTAYGVRTIDDVLNVCDASSVDKDL</sequence>
<keyword evidence="2" id="KW-1185">Reference proteome</keyword>
<evidence type="ECO:0000313" key="1">
    <source>
        <dbReference type="EMBL" id="QBJ02690.1"/>
    </source>
</evidence>
<evidence type="ECO:0000313" key="2">
    <source>
        <dbReference type="Proteomes" id="UP000294134"/>
    </source>
</evidence>
<accession>A0A481W4J7</accession>
<organism evidence="1 2">
    <name type="scientific">Pseudomonas phage Psa21</name>
    <dbReference type="NCBI Taxonomy" id="2530023"/>
    <lineage>
        <taxon>Viruses</taxon>
        <taxon>Duplodnaviria</taxon>
        <taxon>Heunggongvirae</taxon>
        <taxon>Uroviricota</taxon>
        <taxon>Caudoviricetes</taxon>
        <taxon>Chimalliviridae</taxon>
        <taxon>Tepukevirus</taxon>
        <taxon>Tepukevirus Psa21</taxon>
    </lineage>
</organism>
<reference evidence="1 2" key="1">
    <citation type="submission" date="2019-02" db="EMBL/GenBank/DDBJ databases">
        <authorList>
            <person name="Frampton R.A."/>
            <person name="Wojtus J.K."/>
            <person name="Fineran P.C."/>
            <person name="Hendrickson H.L."/>
        </authorList>
    </citation>
    <scope>NUCLEOTIDE SEQUENCE [LARGE SCALE GENOMIC DNA]</scope>
</reference>
<dbReference type="Proteomes" id="UP000294134">
    <property type="component" value="Segment"/>
</dbReference>
<dbReference type="EMBL" id="MK552327">
    <property type="protein sequence ID" value="QBJ02690.1"/>
    <property type="molecule type" value="Genomic_DNA"/>
</dbReference>